<dbReference type="InterPro" id="IPR058535">
    <property type="entry name" value="MafB19-deam"/>
</dbReference>
<protein>
    <recommendedName>
        <fullName evidence="2">MafB19-like deaminase domain-containing protein</fullName>
    </recommendedName>
</protein>
<reference evidence="3 4" key="1">
    <citation type="submission" date="2016-08" db="EMBL/GenBank/DDBJ databases">
        <authorList>
            <person name="Loux V."/>
            <person name="Rue O."/>
        </authorList>
    </citation>
    <scope>NUCLEOTIDE SEQUENCE [LARGE SCALE GENOMIC DNA]</scope>
    <source>
        <strain evidence="3 4">AFSSA_08CEB44bac</strain>
    </source>
</reference>
<feature type="compositionally biased region" description="Basic residues" evidence="1">
    <location>
        <begin position="1"/>
        <end position="12"/>
    </location>
</feature>
<dbReference type="Proteomes" id="UP000242164">
    <property type="component" value="Unassembled WGS sequence"/>
</dbReference>
<dbReference type="GO" id="GO:0002100">
    <property type="term" value="P:tRNA wobble adenosine to inosine editing"/>
    <property type="evidence" value="ECO:0007669"/>
    <property type="project" value="InterPro"/>
</dbReference>
<accession>A0AAX2CHQ0</accession>
<dbReference type="RefSeq" id="WP_048724450.1">
    <property type="nucleotide sequence ID" value="NZ_CP024096.1"/>
</dbReference>
<dbReference type="EMBL" id="FMIK01000028">
    <property type="protein sequence ID" value="SCL94328.1"/>
    <property type="molecule type" value="Genomic_DNA"/>
</dbReference>
<organism evidence="3 4">
    <name type="scientific">Bacillus cytotoxicus</name>
    <dbReference type="NCBI Taxonomy" id="580165"/>
    <lineage>
        <taxon>Bacteria</taxon>
        <taxon>Bacillati</taxon>
        <taxon>Bacillota</taxon>
        <taxon>Bacilli</taxon>
        <taxon>Bacillales</taxon>
        <taxon>Bacillaceae</taxon>
        <taxon>Bacillus</taxon>
        <taxon>Bacillus cereus group</taxon>
    </lineage>
</organism>
<evidence type="ECO:0000313" key="4">
    <source>
        <dbReference type="Proteomes" id="UP000242164"/>
    </source>
</evidence>
<gene>
    <name evidence="3" type="ORF">BCB44BAC_02359</name>
</gene>
<dbReference type="Pfam" id="PF14437">
    <property type="entry name" value="MafB19-deam"/>
    <property type="match status" value="1"/>
</dbReference>
<evidence type="ECO:0000313" key="3">
    <source>
        <dbReference type="EMBL" id="SCL94328.1"/>
    </source>
</evidence>
<evidence type="ECO:0000256" key="1">
    <source>
        <dbReference type="SAM" id="MobiDB-lite"/>
    </source>
</evidence>
<proteinExistence type="predicted"/>
<name>A0AAX2CHQ0_9BACI</name>
<feature type="region of interest" description="Disordered" evidence="1">
    <location>
        <begin position="1"/>
        <end position="21"/>
    </location>
</feature>
<evidence type="ECO:0000259" key="2">
    <source>
        <dbReference type="Pfam" id="PF14437"/>
    </source>
</evidence>
<feature type="domain" description="MafB19-like deaminase" evidence="2">
    <location>
        <begin position="12"/>
        <end position="63"/>
    </location>
</feature>
<dbReference type="AlphaFoldDB" id="A0AAX2CHQ0"/>
<comment type="caution">
    <text evidence="3">The sequence shown here is derived from an EMBL/GenBank/DDBJ whole genome shotgun (WGS) entry which is preliminary data.</text>
</comment>
<dbReference type="GO" id="GO:0008251">
    <property type="term" value="F:tRNA-specific adenosine deaminase activity"/>
    <property type="evidence" value="ECO:0007669"/>
    <property type="project" value="InterPro"/>
</dbReference>
<sequence length="84" mass="9311">MPPKKNNPKHLGHAQSLTHTKSHSLIRAFEKQGSLPGKVTMYVDQKTCNICRGELPALLKRLDVDELEVFSGGNTKPIIKDCSL</sequence>